<dbReference type="RefSeq" id="WP_007044714.1">
    <property type="nucleotide sequence ID" value="NZ_AGJL01000031.1"/>
</dbReference>
<dbReference type="Proteomes" id="UP000003706">
    <property type="component" value="Unassembled WGS sequence"/>
</dbReference>
<comment type="caution">
    <text evidence="2">The sequence shown here is derived from an EMBL/GenBank/DDBJ whole genome shotgun (WGS) entry which is preliminary data.</text>
</comment>
<accession>H1KZR0</accession>
<reference evidence="2 3" key="1">
    <citation type="submission" date="2011-09" db="EMBL/GenBank/DDBJ databases">
        <title>The draft genome of Methanotorris formicicus Mc-S-70.</title>
        <authorList>
            <consortium name="US DOE Joint Genome Institute (JGI-PGF)"/>
            <person name="Lucas S."/>
            <person name="Han J."/>
            <person name="Lapidus A."/>
            <person name="Cheng J.-F."/>
            <person name="Goodwin L."/>
            <person name="Pitluck S."/>
            <person name="Peters L."/>
            <person name="Land M.L."/>
            <person name="Hauser L."/>
            <person name="Sieprawska-Lupa M."/>
            <person name="Takai K."/>
            <person name="Miyazaki J."/>
            <person name="Whitman W."/>
            <person name="Woyke T.J."/>
        </authorList>
    </citation>
    <scope>NUCLEOTIDE SEQUENCE [LARGE SCALE GENOMIC DNA]</scope>
    <source>
        <strain evidence="2 3">Mc-S-70</strain>
    </source>
</reference>
<keyword evidence="3" id="KW-1185">Reference proteome</keyword>
<gene>
    <name evidence="2" type="ORF">MetfoDRAFT_1283</name>
</gene>
<dbReference type="STRING" id="647171.MetfoDRAFT_1283"/>
<dbReference type="EMBL" id="AGJL01000031">
    <property type="protein sequence ID" value="EHP85701.1"/>
    <property type="molecule type" value="Genomic_DNA"/>
</dbReference>
<evidence type="ECO:0000313" key="2">
    <source>
        <dbReference type="EMBL" id="EHP85701.1"/>
    </source>
</evidence>
<proteinExistence type="predicted"/>
<dbReference type="AlphaFoldDB" id="H1KZR0"/>
<feature type="coiled-coil region" evidence="1">
    <location>
        <begin position="104"/>
        <end position="131"/>
    </location>
</feature>
<evidence type="ECO:0000313" key="3">
    <source>
        <dbReference type="Proteomes" id="UP000003706"/>
    </source>
</evidence>
<protein>
    <submittedName>
        <fullName evidence="2">Uncharacterized protein</fullName>
    </submittedName>
</protein>
<evidence type="ECO:0000256" key="1">
    <source>
        <dbReference type="SAM" id="Coils"/>
    </source>
</evidence>
<sequence length="152" mass="18206">MEGDIKKIAELIIIKDKDFKEKDKLKELLVRYVKIHDEISILENVLEDFEELDIWLKNLIKDIDITEKLLDKLNKNINIPNYNEIKELFKKFKDIEINLDESLRWDVYNKIENLKRELEEVEKQLEFAILSYAIVKTGSDDYSELIKYLEGI</sequence>
<organism evidence="2 3">
    <name type="scientific">Methanotorris formicicus Mc-S-70</name>
    <dbReference type="NCBI Taxonomy" id="647171"/>
    <lineage>
        <taxon>Archaea</taxon>
        <taxon>Methanobacteriati</taxon>
        <taxon>Methanobacteriota</taxon>
        <taxon>Methanomada group</taxon>
        <taxon>Methanococci</taxon>
        <taxon>Methanococcales</taxon>
        <taxon>Methanocaldococcaceae</taxon>
        <taxon>Methanotorris</taxon>
    </lineage>
</organism>
<keyword evidence="1" id="KW-0175">Coiled coil</keyword>
<name>H1KZR0_9EURY</name>